<keyword evidence="3" id="KW-1185">Reference proteome</keyword>
<name>A0A2W2BXS6_9HYPH</name>
<sequence length="112" mass="12348">MDGTQATLQAPRETKRAPKAPPKIDNKELRRVLRSVKKIARGDGSALWQPIAPGGPSRFDHYQSILLDAFKDQMAGSIRRLKASKPIAVKTRKVVAAMLTLNKFAPDDVVTE</sequence>
<comment type="caution">
    <text evidence="2">The sequence shown here is derived from an EMBL/GenBank/DDBJ whole genome shotgun (WGS) entry which is preliminary data.</text>
</comment>
<feature type="region of interest" description="Disordered" evidence="1">
    <location>
        <begin position="1"/>
        <end position="25"/>
    </location>
</feature>
<dbReference type="Proteomes" id="UP000248795">
    <property type="component" value="Unassembled WGS sequence"/>
</dbReference>
<accession>A0A2W2BXS6</accession>
<feature type="compositionally biased region" description="Basic and acidic residues" evidence="1">
    <location>
        <begin position="12"/>
        <end position="25"/>
    </location>
</feature>
<dbReference type="AlphaFoldDB" id="A0A2W2BXS6"/>
<evidence type="ECO:0000256" key="1">
    <source>
        <dbReference type="SAM" id="MobiDB-lite"/>
    </source>
</evidence>
<dbReference type="RefSeq" id="WP_111195584.1">
    <property type="nucleotide sequence ID" value="NZ_QKVK01000001.1"/>
</dbReference>
<protein>
    <submittedName>
        <fullName evidence="2">Uncharacterized protein</fullName>
    </submittedName>
</protein>
<evidence type="ECO:0000313" key="3">
    <source>
        <dbReference type="Proteomes" id="UP000248795"/>
    </source>
</evidence>
<organism evidence="2 3">
    <name type="scientific">Aestuariivirga litoralis</name>
    <dbReference type="NCBI Taxonomy" id="2650924"/>
    <lineage>
        <taxon>Bacteria</taxon>
        <taxon>Pseudomonadati</taxon>
        <taxon>Pseudomonadota</taxon>
        <taxon>Alphaproteobacteria</taxon>
        <taxon>Hyphomicrobiales</taxon>
        <taxon>Aestuariivirgaceae</taxon>
        <taxon>Aestuariivirga</taxon>
    </lineage>
</organism>
<gene>
    <name evidence="2" type="ORF">DK847_00040</name>
</gene>
<reference evidence="3" key="1">
    <citation type="submission" date="2018-06" db="EMBL/GenBank/DDBJ databases">
        <title>Aestuariibacter litoralis strain KCTC 52945T.</title>
        <authorList>
            <person name="Li X."/>
            <person name="Salam N."/>
            <person name="Li J.-L."/>
            <person name="Chen Y.-M."/>
            <person name="Yang Z.-W."/>
            <person name="Zhang L.-Y."/>
            <person name="Han M.-X."/>
            <person name="Xiao M."/>
            <person name="Li W.-J."/>
        </authorList>
    </citation>
    <scope>NUCLEOTIDE SEQUENCE [LARGE SCALE GENOMIC DNA]</scope>
    <source>
        <strain evidence="3">KCTC 52945</strain>
    </source>
</reference>
<evidence type="ECO:0000313" key="2">
    <source>
        <dbReference type="EMBL" id="PZF78256.1"/>
    </source>
</evidence>
<proteinExistence type="predicted"/>
<dbReference type="EMBL" id="QKVK01000001">
    <property type="protein sequence ID" value="PZF78256.1"/>
    <property type="molecule type" value="Genomic_DNA"/>
</dbReference>